<keyword evidence="2" id="KW-1185">Reference proteome</keyword>
<evidence type="ECO:0000313" key="2">
    <source>
        <dbReference type="Proteomes" id="UP001269819"/>
    </source>
</evidence>
<organism evidence="1 2">
    <name type="scientific">Marinobacter xestospongiae</name>
    <dbReference type="NCBI Taxonomy" id="994319"/>
    <lineage>
        <taxon>Bacteria</taxon>
        <taxon>Pseudomonadati</taxon>
        <taxon>Pseudomonadota</taxon>
        <taxon>Gammaproteobacteria</taxon>
        <taxon>Pseudomonadales</taxon>
        <taxon>Marinobacteraceae</taxon>
        <taxon>Marinobacter</taxon>
    </lineage>
</organism>
<gene>
    <name evidence="1" type="ORF">RYS15_11265</name>
</gene>
<dbReference type="RefSeq" id="WP_316973873.1">
    <property type="nucleotide sequence ID" value="NZ_JAWIIJ010000007.1"/>
</dbReference>
<sequence>MINTFRSLSVVPLLIVVLLLPGCASYYSHFGVFPATNSAGEPREVRVSWRSADYPDWWLANDRATAITVETQCSDRTWRLTDAGGREERSSSNGCGDGIRACGDTALDLDVRSGQPVEPGTVCLAVFPAQTSLAITDLGRQVELRVYCRPERTQQEIDGETVNMDYIRASSVPYRVDIRKVPRGSLADRMPDLDDSVCEQD</sequence>
<comment type="caution">
    <text evidence="1">The sequence shown here is derived from an EMBL/GenBank/DDBJ whole genome shotgun (WGS) entry which is preliminary data.</text>
</comment>
<dbReference type="Proteomes" id="UP001269819">
    <property type="component" value="Unassembled WGS sequence"/>
</dbReference>
<name>A0ABU3VYA8_9GAMM</name>
<evidence type="ECO:0000313" key="1">
    <source>
        <dbReference type="EMBL" id="MDV2079273.1"/>
    </source>
</evidence>
<accession>A0ABU3VYA8</accession>
<protein>
    <submittedName>
        <fullName evidence="1">Uncharacterized protein</fullName>
    </submittedName>
</protein>
<proteinExistence type="predicted"/>
<reference evidence="1 2" key="1">
    <citation type="submission" date="2023-10" db="EMBL/GenBank/DDBJ databases">
        <title>Characteristics and mechanism of a salt-tolerant marine origin heterotrophic nitrifying- aerobic denitrifying bacteria Marinobacter xestospongiae HN1.</title>
        <authorList>
            <person name="Qi R."/>
        </authorList>
    </citation>
    <scope>NUCLEOTIDE SEQUENCE [LARGE SCALE GENOMIC DNA]</scope>
    <source>
        <strain evidence="1 2">HN1</strain>
    </source>
</reference>
<dbReference type="EMBL" id="JAWIIJ010000007">
    <property type="protein sequence ID" value="MDV2079273.1"/>
    <property type="molecule type" value="Genomic_DNA"/>
</dbReference>